<organism evidence="1 2">
    <name type="scientific">Oopsacas minuta</name>
    <dbReference type="NCBI Taxonomy" id="111878"/>
    <lineage>
        <taxon>Eukaryota</taxon>
        <taxon>Metazoa</taxon>
        <taxon>Porifera</taxon>
        <taxon>Hexactinellida</taxon>
        <taxon>Hexasterophora</taxon>
        <taxon>Lyssacinosida</taxon>
        <taxon>Leucopsacidae</taxon>
        <taxon>Oopsacas</taxon>
    </lineage>
</organism>
<name>A0AAV7KG38_9METZ</name>
<accession>A0AAV7KG38</accession>
<evidence type="ECO:0000313" key="2">
    <source>
        <dbReference type="Proteomes" id="UP001165289"/>
    </source>
</evidence>
<dbReference type="GO" id="GO:0043161">
    <property type="term" value="P:proteasome-mediated ubiquitin-dependent protein catabolic process"/>
    <property type="evidence" value="ECO:0007669"/>
    <property type="project" value="TreeGrafter"/>
</dbReference>
<dbReference type="GO" id="GO:0061630">
    <property type="term" value="F:ubiquitin protein ligase activity"/>
    <property type="evidence" value="ECO:0007669"/>
    <property type="project" value="TreeGrafter"/>
</dbReference>
<reference evidence="1 2" key="1">
    <citation type="journal article" date="2023" name="BMC Biol.">
        <title>The compact genome of the sponge Oopsacas minuta (Hexactinellida) is lacking key metazoan core genes.</title>
        <authorList>
            <person name="Santini S."/>
            <person name="Schenkelaars Q."/>
            <person name="Jourda C."/>
            <person name="Duchesne M."/>
            <person name="Belahbib H."/>
            <person name="Rocher C."/>
            <person name="Selva M."/>
            <person name="Riesgo A."/>
            <person name="Vervoort M."/>
            <person name="Leys S.P."/>
            <person name="Kodjabachian L."/>
            <person name="Le Bivic A."/>
            <person name="Borchiellini C."/>
            <person name="Claverie J.M."/>
            <person name="Renard E."/>
        </authorList>
    </citation>
    <scope>NUCLEOTIDE SEQUENCE [LARGE SCALE GENOMIC DNA]</scope>
    <source>
        <strain evidence="1">SPO-2</strain>
    </source>
</reference>
<dbReference type="PANTHER" id="PTHR24104:SF25">
    <property type="entry name" value="PROTEIN LIN-41"/>
    <property type="match status" value="1"/>
</dbReference>
<keyword evidence="2" id="KW-1185">Reference proteome</keyword>
<dbReference type="Gene3D" id="2.120.10.30">
    <property type="entry name" value="TolB, C-terminal domain"/>
    <property type="match status" value="2"/>
</dbReference>
<dbReference type="GO" id="GO:0008270">
    <property type="term" value="F:zinc ion binding"/>
    <property type="evidence" value="ECO:0007669"/>
    <property type="project" value="UniProtKB-KW"/>
</dbReference>
<sequence length="274" mass="31887">MTSFDTDRGCELLVDYTERIRPVMNIQGSYTKNQSSIAVDNTTDNIYIADIYVYQVRVFDKDGEFLFKFSDRNGLYKMNYPNRIAISKEFVLVNQYTSRYEWILAFDLNGNFITRIGKPKEDARTYGIAINDIYGDIYVCDLFNDRVQIYLDEYPFLSEIKISNPYGILCDKDNIFITSTQKPSLHVFKYDLTPVQDDYYDLFSELFIKLNDFVIDRAGNIIATNLESNCISILNRRGHIIHKITEDISIPIALALDSKGRIIVVDFRKHILIF</sequence>
<dbReference type="EMBL" id="JAKMXF010000034">
    <property type="protein sequence ID" value="KAI6660277.1"/>
    <property type="molecule type" value="Genomic_DNA"/>
</dbReference>
<dbReference type="AlphaFoldDB" id="A0AAV7KG38"/>
<gene>
    <name evidence="1" type="ORF">LOD99_10415</name>
</gene>
<dbReference type="Proteomes" id="UP001165289">
    <property type="component" value="Unassembled WGS sequence"/>
</dbReference>
<evidence type="ECO:0000313" key="1">
    <source>
        <dbReference type="EMBL" id="KAI6660277.1"/>
    </source>
</evidence>
<protein>
    <submittedName>
        <fullName evidence="1">Uncharacterized protein</fullName>
    </submittedName>
</protein>
<dbReference type="SUPFAM" id="SSF101898">
    <property type="entry name" value="NHL repeat"/>
    <property type="match status" value="1"/>
</dbReference>
<dbReference type="PANTHER" id="PTHR24104">
    <property type="entry name" value="E3 UBIQUITIN-PROTEIN LIGASE NHLRC1-RELATED"/>
    <property type="match status" value="1"/>
</dbReference>
<proteinExistence type="predicted"/>
<comment type="caution">
    <text evidence="1">The sequence shown here is derived from an EMBL/GenBank/DDBJ whole genome shotgun (WGS) entry which is preliminary data.</text>
</comment>
<dbReference type="GO" id="GO:0000209">
    <property type="term" value="P:protein polyubiquitination"/>
    <property type="evidence" value="ECO:0007669"/>
    <property type="project" value="TreeGrafter"/>
</dbReference>
<dbReference type="InterPro" id="IPR050952">
    <property type="entry name" value="TRIM-NHL_E3_ligases"/>
</dbReference>
<dbReference type="InterPro" id="IPR011042">
    <property type="entry name" value="6-blade_b-propeller_TolB-like"/>
</dbReference>